<keyword evidence="2" id="KW-0732">Signal</keyword>
<name>A0ABV3E239_9ACTN</name>
<feature type="signal peptide" evidence="2">
    <location>
        <begin position="1"/>
        <end position="31"/>
    </location>
</feature>
<feature type="compositionally biased region" description="Gly residues" evidence="1">
    <location>
        <begin position="73"/>
        <end position="96"/>
    </location>
</feature>
<evidence type="ECO:0000256" key="2">
    <source>
        <dbReference type="SAM" id="SignalP"/>
    </source>
</evidence>
<sequence>MMTSVIRTLAAAGIAAAAAALSVSGSGNALASVVTCDGCRGDQSGPHVTYNQSGDQRGQDGADVQGSYRVDGSGSGSGSGTVQGGQGGSGIGGDGWNHGNYSTGPGTQHTVQGQGQDGADGRVEMRTDKSA</sequence>
<evidence type="ECO:0000256" key="1">
    <source>
        <dbReference type="SAM" id="MobiDB-lite"/>
    </source>
</evidence>
<organism evidence="3 4">
    <name type="scientific">Streptomyces griseoloalbus</name>
    <dbReference type="NCBI Taxonomy" id="67303"/>
    <lineage>
        <taxon>Bacteria</taxon>
        <taxon>Bacillati</taxon>
        <taxon>Actinomycetota</taxon>
        <taxon>Actinomycetes</taxon>
        <taxon>Kitasatosporales</taxon>
        <taxon>Streptomycetaceae</taxon>
        <taxon>Streptomyces</taxon>
    </lineage>
</organism>
<reference evidence="3 4" key="1">
    <citation type="submission" date="2024-06" db="EMBL/GenBank/DDBJ databases">
        <title>The Natural Products Discovery Center: Release of the First 8490 Sequenced Strains for Exploring Actinobacteria Biosynthetic Diversity.</title>
        <authorList>
            <person name="Kalkreuter E."/>
            <person name="Kautsar S.A."/>
            <person name="Yang D."/>
            <person name="Bader C.D."/>
            <person name="Teijaro C.N."/>
            <person name="Fluegel L."/>
            <person name="Davis C.M."/>
            <person name="Simpson J.R."/>
            <person name="Lauterbach L."/>
            <person name="Steele A.D."/>
            <person name="Gui C."/>
            <person name="Meng S."/>
            <person name="Li G."/>
            <person name="Viehrig K."/>
            <person name="Ye F."/>
            <person name="Su P."/>
            <person name="Kiefer A.F."/>
            <person name="Nichols A."/>
            <person name="Cepeda A.J."/>
            <person name="Yan W."/>
            <person name="Fan B."/>
            <person name="Jiang Y."/>
            <person name="Adhikari A."/>
            <person name="Zheng C.-J."/>
            <person name="Schuster L."/>
            <person name="Cowan T.M."/>
            <person name="Smanski M.J."/>
            <person name="Chevrette M.G."/>
            <person name="De Carvalho L.P.S."/>
            <person name="Shen B."/>
        </authorList>
    </citation>
    <scope>NUCLEOTIDE SEQUENCE [LARGE SCALE GENOMIC DNA]</scope>
    <source>
        <strain evidence="3 4">NPDC048274</strain>
    </source>
</reference>
<keyword evidence="4" id="KW-1185">Reference proteome</keyword>
<evidence type="ECO:0000313" key="4">
    <source>
        <dbReference type="Proteomes" id="UP001551582"/>
    </source>
</evidence>
<feature type="region of interest" description="Disordered" evidence="1">
    <location>
        <begin position="41"/>
        <end position="131"/>
    </location>
</feature>
<dbReference type="EMBL" id="JBEZLS010000004">
    <property type="protein sequence ID" value="MEU9350927.1"/>
    <property type="molecule type" value="Genomic_DNA"/>
</dbReference>
<accession>A0ABV3E239</accession>
<dbReference type="Proteomes" id="UP001551582">
    <property type="component" value="Unassembled WGS sequence"/>
</dbReference>
<feature type="compositionally biased region" description="Basic and acidic residues" evidence="1">
    <location>
        <begin position="119"/>
        <end position="131"/>
    </location>
</feature>
<comment type="caution">
    <text evidence="3">The sequence shown here is derived from an EMBL/GenBank/DDBJ whole genome shotgun (WGS) entry which is preliminary data.</text>
</comment>
<evidence type="ECO:0000313" key="3">
    <source>
        <dbReference type="EMBL" id="MEU9350927.1"/>
    </source>
</evidence>
<protein>
    <submittedName>
        <fullName evidence="3">Uncharacterized protein</fullName>
    </submittedName>
</protein>
<feature type="chain" id="PRO_5046278356" evidence="2">
    <location>
        <begin position="32"/>
        <end position="131"/>
    </location>
</feature>
<gene>
    <name evidence="3" type="ORF">AB0D65_07860</name>
</gene>
<proteinExistence type="predicted"/>
<feature type="compositionally biased region" description="Polar residues" evidence="1">
    <location>
        <begin position="99"/>
        <end position="114"/>
    </location>
</feature>
<dbReference type="RefSeq" id="WP_359977598.1">
    <property type="nucleotide sequence ID" value="NZ_JBEZLS010000004.1"/>
</dbReference>